<feature type="non-terminal residue" evidence="2">
    <location>
        <position position="1"/>
    </location>
</feature>
<evidence type="ECO:0000313" key="2">
    <source>
        <dbReference type="EMBL" id="CAE7925403.1"/>
    </source>
</evidence>
<organism evidence="2 3">
    <name type="scientific">Symbiodinium necroappetens</name>
    <dbReference type="NCBI Taxonomy" id="1628268"/>
    <lineage>
        <taxon>Eukaryota</taxon>
        <taxon>Sar</taxon>
        <taxon>Alveolata</taxon>
        <taxon>Dinophyceae</taxon>
        <taxon>Suessiales</taxon>
        <taxon>Symbiodiniaceae</taxon>
        <taxon>Symbiodinium</taxon>
    </lineage>
</organism>
<reference evidence="2" key="1">
    <citation type="submission" date="2021-02" db="EMBL/GenBank/DDBJ databases">
        <authorList>
            <person name="Dougan E. K."/>
            <person name="Rhodes N."/>
            <person name="Thang M."/>
            <person name="Chan C."/>
        </authorList>
    </citation>
    <scope>NUCLEOTIDE SEQUENCE</scope>
</reference>
<dbReference type="PROSITE" id="PS50994">
    <property type="entry name" value="INTEGRASE"/>
    <property type="match status" value="1"/>
</dbReference>
<proteinExistence type="predicted"/>
<dbReference type="GO" id="GO:0015074">
    <property type="term" value="P:DNA integration"/>
    <property type="evidence" value="ECO:0007669"/>
    <property type="project" value="InterPro"/>
</dbReference>
<protein>
    <recommendedName>
        <fullName evidence="1">Integrase catalytic domain-containing protein</fullName>
    </recommendedName>
</protein>
<dbReference type="InterPro" id="IPR036397">
    <property type="entry name" value="RNaseH_sf"/>
</dbReference>
<sequence length="219" mass="25078">FLRMMRAAGALPHVLQFIRDEYVCDQCSIRQRPDHRHRAHCPRNYEFNRTLSIDVFYVKFGAYQVPILNMTDTGTCYQVLQRLPIAAGSSGGTPTSEATWRAFLATWVRFFGPPEVLVCDAGSEFKAHFERGCETQGILQHVVLPENPWKNAISERHGGFIKHRLDQELSSGRCILQSWEDLDDYLHEMASVKNRWVSRDLLSDDHTGLMALQDALEDP</sequence>
<comment type="caution">
    <text evidence="2">The sequence shown here is derived from an EMBL/GenBank/DDBJ whole genome shotgun (WGS) entry which is preliminary data.</text>
</comment>
<feature type="domain" description="Integrase catalytic" evidence="1">
    <location>
        <begin position="38"/>
        <end position="219"/>
    </location>
</feature>
<evidence type="ECO:0000313" key="3">
    <source>
        <dbReference type="Proteomes" id="UP000601435"/>
    </source>
</evidence>
<name>A0A813BUU2_9DINO</name>
<gene>
    <name evidence="2" type="ORF">SNEC2469_LOCUS32031</name>
</gene>
<dbReference type="Gene3D" id="3.30.420.10">
    <property type="entry name" value="Ribonuclease H-like superfamily/Ribonuclease H"/>
    <property type="match status" value="1"/>
</dbReference>
<dbReference type="AlphaFoldDB" id="A0A813BUU2"/>
<dbReference type="EMBL" id="CAJNJA010079503">
    <property type="protein sequence ID" value="CAE7925403.1"/>
    <property type="molecule type" value="Genomic_DNA"/>
</dbReference>
<dbReference type="OrthoDB" id="412211at2759"/>
<dbReference type="InterPro" id="IPR012337">
    <property type="entry name" value="RNaseH-like_sf"/>
</dbReference>
<dbReference type="GO" id="GO:0003676">
    <property type="term" value="F:nucleic acid binding"/>
    <property type="evidence" value="ECO:0007669"/>
    <property type="project" value="InterPro"/>
</dbReference>
<dbReference type="InterPro" id="IPR001584">
    <property type="entry name" value="Integrase_cat-core"/>
</dbReference>
<accession>A0A813BUU2</accession>
<keyword evidence="3" id="KW-1185">Reference proteome</keyword>
<dbReference type="Proteomes" id="UP000601435">
    <property type="component" value="Unassembled WGS sequence"/>
</dbReference>
<feature type="non-terminal residue" evidence="2">
    <location>
        <position position="219"/>
    </location>
</feature>
<dbReference type="SUPFAM" id="SSF53098">
    <property type="entry name" value="Ribonuclease H-like"/>
    <property type="match status" value="1"/>
</dbReference>
<evidence type="ECO:0000259" key="1">
    <source>
        <dbReference type="PROSITE" id="PS50994"/>
    </source>
</evidence>